<dbReference type="InterPro" id="IPR037523">
    <property type="entry name" value="VOC_core"/>
</dbReference>
<dbReference type="InterPro" id="IPR029068">
    <property type="entry name" value="Glyas_Bleomycin-R_OHBP_Dase"/>
</dbReference>
<dbReference type="PROSITE" id="PS51819">
    <property type="entry name" value="VOC"/>
    <property type="match status" value="1"/>
</dbReference>
<protein>
    <submittedName>
        <fullName evidence="2">Unannotated protein</fullName>
    </submittedName>
</protein>
<sequence>MAFHHVAIATRDLDATHHFYTEVMGFTLVKVEAGAAPEGGWARHLFYDTGNGECLAIWDINDDPAVPAQFETSISRGLGLPSWTNHIAFNAPDLADLDGAQQRWLDQGYPVLRVNHGWCTSIYIDDPNGIAVEFCCTTQVFTDDDRELAEQLRVADQPPLSDPPIPEIIMPASLSN</sequence>
<dbReference type="CDD" id="cd06587">
    <property type="entry name" value="VOC"/>
    <property type="match status" value="1"/>
</dbReference>
<dbReference type="InterPro" id="IPR004360">
    <property type="entry name" value="Glyas_Fos-R_dOase_dom"/>
</dbReference>
<dbReference type="Gene3D" id="3.10.180.10">
    <property type="entry name" value="2,3-Dihydroxybiphenyl 1,2-Dioxygenase, domain 1"/>
    <property type="match status" value="1"/>
</dbReference>
<dbReference type="AlphaFoldDB" id="A0A6J6SL96"/>
<feature type="domain" description="VOC" evidence="1">
    <location>
        <begin position="2"/>
        <end position="137"/>
    </location>
</feature>
<dbReference type="EMBL" id="CAFBPQ010000009">
    <property type="protein sequence ID" value="CAB5018301.1"/>
    <property type="molecule type" value="Genomic_DNA"/>
</dbReference>
<accession>A0A6J6SL96</accession>
<evidence type="ECO:0000313" key="4">
    <source>
        <dbReference type="EMBL" id="CAB4971404.1"/>
    </source>
</evidence>
<dbReference type="EMBL" id="CAFBMM010000018">
    <property type="protein sequence ID" value="CAB4902631.1"/>
    <property type="molecule type" value="Genomic_DNA"/>
</dbReference>
<evidence type="ECO:0000313" key="5">
    <source>
        <dbReference type="EMBL" id="CAB5018301.1"/>
    </source>
</evidence>
<name>A0A6J6SL96_9ZZZZ</name>
<dbReference type="EMBL" id="CAFBOF010000005">
    <property type="protein sequence ID" value="CAB4971404.1"/>
    <property type="molecule type" value="Genomic_DNA"/>
</dbReference>
<dbReference type="EMBL" id="CAEZYK010000130">
    <property type="protein sequence ID" value="CAB4735540.1"/>
    <property type="molecule type" value="Genomic_DNA"/>
</dbReference>
<evidence type="ECO:0000259" key="1">
    <source>
        <dbReference type="PROSITE" id="PS51819"/>
    </source>
</evidence>
<dbReference type="SUPFAM" id="SSF54593">
    <property type="entry name" value="Glyoxalase/Bleomycin resistance protein/Dihydroxybiphenyl dioxygenase"/>
    <property type="match status" value="1"/>
</dbReference>
<dbReference type="Pfam" id="PF00903">
    <property type="entry name" value="Glyoxalase"/>
    <property type="match status" value="1"/>
</dbReference>
<evidence type="ECO:0000313" key="3">
    <source>
        <dbReference type="EMBL" id="CAB4902631.1"/>
    </source>
</evidence>
<proteinExistence type="predicted"/>
<gene>
    <name evidence="2" type="ORF">UFOPK2683_01560</name>
    <name evidence="3" type="ORF">UFOPK3605_00571</name>
    <name evidence="4" type="ORF">UFOPK3897_00461</name>
    <name evidence="5" type="ORF">UFOPK4121_00489</name>
</gene>
<reference evidence="2" key="1">
    <citation type="submission" date="2020-05" db="EMBL/GenBank/DDBJ databases">
        <authorList>
            <person name="Chiriac C."/>
            <person name="Salcher M."/>
            <person name="Ghai R."/>
            <person name="Kavagutti S V."/>
        </authorList>
    </citation>
    <scope>NUCLEOTIDE SEQUENCE</scope>
</reference>
<evidence type="ECO:0000313" key="2">
    <source>
        <dbReference type="EMBL" id="CAB4735540.1"/>
    </source>
</evidence>
<organism evidence="2">
    <name type="scientific">freshwater metagenome</name>
    <dbReference type="NCBI Taxonomy" id="449393"/>
    <lineage>
        <taxon>unclassified sequences</taxon>
        <taxon>metagenomes</taxon>
        <taxon>ecological metagenomes</taxon>
    </lineage>
</organism>